<proteinExistence type="predicted"/>
<accession>A0A811Q397</accession>
<dbReference type="Proteomes" id="UP000604825">
    <property type="component" value="Unassembled WGS sequence"/>
</dbReference>
<dbReference type="PANTHER" id="PTHR34223">
    <property type="entry name" value="OS11G0201299 PROTEIN"/>
    <property type="match status" value="1"/>
</dbReference>
<dbReference type="EMBL" id="CAJGYO010000008">
    <property type="protein sequence ID" value="CAD6249881.1"/>
    <property type="molecule type" value="Genomic_DNA"/>
</dbReference>
<dbReference type="Gene3D" id="3.80.10.10">
    <property type="entry name" value="Ribonuclease Inhibitor"/>
    <property type="match status" value="1"/>
</dbReference>
<evidence type="ECO:0000313" key="2">
    <source>
        <dbReference type="Proteomes" id="UP000604825"/>
    </source>
</evidence>
<dbReference type="InterPro" id="IPR032675">
    <property type="entry name" value="LRR_dom_sf"/>
</dbReference>
<comment type="caution">
    <text evidence="1">The sequence shown here is derived from an EMBL/GenBank/DDBJ whole genome shotgun (WGS) entry which is preliminary data.</text>
</comment>
<organism evidence="1 2">
    <name type="scientific">Miscanthus lutarioriparius</name>
    <dbReference type="NCBI Taxonomy" id="422564"/>
    <lineage>
        <taxon>Eukaryota</taxon>
        <taxon>Viridiplantae</taxon>
        <taxon>Streptophyta</taxon>
        <taxon>Embryophyta</taxon>
        <taxon>Tracheophyta</taxon>
        <taxon>Spermatophyta</taxon>
        <taxon>Magnoliopsida</taxon>
        <taxon>Liliopsida</taxon>
        <taxon>Poales</taxon>
        <taxon>Poaceae</taxon>
        <taxon>PACMAD clade</taxon>
        <taxon>Panicoideae</taxon>
        <taxon>Andropogonodae</taxon>
        <taxon>Andropogoneae</taxon>
        <taxon>Saccharinae</taxon>
        <taxon>Miscanthus</taxon>
    </lineage>
</organism>
<reference evidence="1" key="1">
    <citation type="submission" date="2020-10" db="EMBL/GenBank/DDBJ databases">
        <authorList>
            <person name="Han B."/>
            <person name="Lu T."/>
            <person name="Zhao Q."/>
            <person name="Huang X."/>
            <person name="Zhao Y."/>
        </authorList>
    </citation>
    <scope>NUCLEOTIDE SEQUENCE</scope>
</reference>
<gene>
    <name evidence="1" type="ORF">NCGR_LOCUS33681</name>
</gene>
<dbReference type="AlphaFoldDB" id="A0A811Q397"/>
<sequence length="301" mass="34722">MGVQGNDVVLDFSGCSALESLWMEECLVSSTEMHSPSLKHLRIKYCFFYSNYRTRVWFPNLRSFDFITNFGRAPMLERMPYLEAAKVRFDHHYDDRCKNGRLDDCGSAACRGCFNYYGPDDSGSVFLEGLAEATYLNLSAYPDMYVFNRDLEWWPAFNKLKTLVLSKWFLSTELSALIWFLHHTPLLEKLTLKISKVIILCVLITTPIRSEKYLAIDDPSRLLKQPDAKTANRFHCRATYMNTKQRRYMVNDLDGGDGRSGVMGRSDVRSCLLVTGLTTLWRLSRFVLSWHISSRAFCVAN</sequence>
<keyword evidence="2" id="KW-1185">Reference proteome</keyword>
<name>A0A811Q397_9POAL</name>
<dbReference type="InterPro" id="IPR053197">
    <property type="entry name" value="F-box_SCFL_complex_component"/>
</dbReference>
<dbReference type="SUPFAM" id="SSF52047">
    <property type="entry name" value="RNI-like"/>
    <property type="match status" value="1"/>
</dbReference>
<protein>
    <submittedName>
        <fullName evidence="1">Uncharacterized protein</fullName>
    </submittedName>
</protein>
<evidence type="ECO:0000313" key="1">
    <source>
        <dbReference type="EMBL" id="CAD6249881.1"/>
    </source>
</evidence>
<dbReference type="PANTHER" id="PTHR34223:SF47">
    <property type="entry name" value="OS11G0207800 PROTEIN"/>
    <property type="match status" value="1"/>
</dbReference>
<dbReference type="OrthoDB" id="683255at2759"/>